<comment type="miscellaneous">
    <text evidence="8">In bacteria which possess the bifunctional enzyme ornithine acetyltransferase/N-acetylglutamate synthase (ArgJ), ArgA fulfills an anaplerotic role.</text>
</comment>
<dbReference type="NCBIfam" id="NF003641">
    <property type="entry name" value="PRK05279.1"/>
    <property type="match status" value="1"/>
</dbReference>
<dbReference type="Proteomes" id="UP000228987">
    <property type="component" value="Unassembled WGS sequence"/>
</dbReference>
<dbReference type="Pfam" id="PF00583">
    <property type="entry name" value="Acetyltransf_1"/>
    <property type="match status" value="1"/>
</dbReference>
<keyword evidence="5 8" id="KW-0808">Transferase</keyword>
<keyword evidence="6 8" id="KW-0012">Acyltransferase</keyword>
<dbReference type="PROSITE" id="PS51186">
    <property type="entry name" value="GNAT"/>
    <property type="match status" value="1"/>
</dbReference>
<evidence type="ECO:0000259" key="9">
    <source>
        <dbReference type="PROSITE" id="PS51186"/>
    </source>
</evidence>
<dbReference type="InterPro" id="IPR036393">
    <property type="entry name" value="AceGlu_kinase-like_sf"/>
</dbReference>
<evidence type="ECO:0000256" key="3">
    <source>
        <dbReference type="ARBA" id="ARBA00022571"/>
    </source>
</evidence>
<evidence type="ECO:0000256" key="5">
    <source>
        <dbReference type="ARBA" id="ARBA00022679"/>
    </source>
</evidence>
<dbReference type="EMBL" id="NVWI01000001">
    <property type="protein sequence ID" value="PCJ43662.1"/>
    <property type="molecule type" value="Genomic_DNA"/>
</dbReference>
<sequence>MSADTKQYVSWFRHSSPYINAYRKKVFVILLPGEAIAHENFHNIAHDITLLNSLGVKLVLVHGARPQIDQALKDAGIKANLHEEPSGKLHRQLRITDIDSLVHIKRVVGQMRINIEAMFSMGLINSPMHGADITICGGNFVMAKPYGVQNGIDYAHTGEIRKVNSEAILAQLESNNIVLLSNLGYSATGEVFNLTAEEVAAETAIALDADKLLIYSKESGILDKEGVAINKLSAEQAQKLIEEKIQQGGVDEALKNLELSVKACLASVSRSQVISYADDGAVLTELFTRDGVGTLITQEHYEQTRAASIDDIGGIMDLIHPLELEGALVHRSREKLEAEIQYFAVIEREGMIIACAALFPHDNQTAELACMATHNEYRNNNYGKVIFEYMEENAQTQGIKKLFVLTTKSPHWFLEKGFTESSVDALPMEKKNLYNFQRNSKVLEKKL</sequence>
<dbReference type="SUPFAM" id="SSF55729">
    <property type="entry name" value="Acyl-CoA N-acyltransferases (Nat)"/>
    <property type="match status" value="1"/>
</dbReference>
<dbReference type="NCBIfam" id="TIGR01890">
    <property type="entry name" value="N-Ac-Glu-synth"/>
    <property type="match status" value="1"/>
</dbReference>
<dbReference type="GO" id="GO:0006526">
    <property type="term" value="P:L-arginine biosynthetic process"/>
    <property type="evidence" value="ECO:0007669"/>
    <property type="project" value="UniProtKB-UniRule"/>
</dbReference>
<evidence type="ECO:0000256" key="6">
    <source>
        <dbReference type="ARBA" id="ARBA00023315"/>
    </source>
</evidence>
<organism evidence="10 11">
    <name type="scientific">SAR86 cluster bacterium</name>
    <dbReference type="NCBI Taxonomy" id="2030880"/>
    <lineage>
        <taxon>Bacteria</taxon>
        <taxon>Pseudomonadati</taxon>
        <taxon>Pseudomonadota</taxon>
        <taxon>Gammaproteobacteria</taxon>
        <taxon>SAR86 cluster</taxon>
    </lineage>
</organism>
<dbReference type="CDD" id="cd04301">
    <property type="entry name" value="NAT_SF"/>
    <property type="match status" value="1"/>
</dbReference>
<accession>A0A2A5CIP7</accession>
<evidence type="ECO:0000313" key="11">
    <source>
        <dbReference type="Proteomes" id="UP000228987"/>
    </source>
</evidence>
<feature type="domain" description="N-acetyltransferase" evidence="9">
    <location>
        <begin position="302"/>
        <end position="447"/>
    </location>
</feature>
<dbReference type="Gene3D" id="3.40.1160.10">
    <property type="entry name" value="Acetylglutamate kinase-like"/>
    <property type="match status" value="1"/>
</dbReference>
<dbReference type="InterPro" id="IPR010167">
    <property type="entry name" value="NH2A_AcTrfase"/>
</dbReference>
<dbReference type="HAMAP" id="MF_01105">
    <property type="entry name" value="N_acetyl_glu_synth"/>
    <property type="match status" value="1"/>
</dbReference>
<dbReference type="PANTHER" id="PTHR30602">
    <property type="entry name" value="AMINO-ACID ACETYLTRANSFERASE"/>
    <property type="match status" value="1"/>
</dbReference>
<comment type="catalytic activity">
    <reaction evidence="7 8">
        <text>L-glutamate + acetyl-CoA = N-acetyl-L-glutamate + CoA + H(+)</text>
        <dbReference type="Rhea" id="RHEA:24292"/>
        <dbReference type="ChEBI" id="CHEBI:15378"/>
        <dbReference type="ChEBI" id="CHEBI:29985"/>
        <dbReference type="ChEBI" id="CHEBI:44337"/>
        <dbReference type="ChEBI" id="CHEBI:57287"/>
        <dbReference type="ChEBI" id="CHEBI:57288"/>
        <dbReference type="EC" id="2.3.1.1"/>
    </reaction>
</comment>
<dbReference type="InterPro" id="IPR000182">
    <property type="entry name" value="GNAT_dom"/>
</dbReference>
<dbReference type="InterPro" id="IPR033719">
    <property type="entry name" value="NAGS_kin"/>
</dbReference>
<dbReference type="InterPro" id="IPR001048">
    <property type="entry name" value="Asp/Glu/Uridylate_kinase"/>
</dbReference>
<evidence type="ECO:0000256" key="1">
    <source>
        <dbReference type="ARBA" id="ARBA00004925"/>
    </source>
</evidence>
<comment type="caution">
    <text evidence="10">The sequence shown here is derived from an EMBL/GenBank/DDBJ whole genome shotgun (WGS) entry which is preliminary data.</text>
</comment>
<name>A0A2A5CIP7_9GAMM</name>
<evidence type="ECO:0000313" key="10">
    <source>
        <dbReference type="EMBL" id="PCJ43662.1"/>
    </source>
</evidence>
<dbReference type="GO" id="GO:0005737">
    <property type="term" value="C:cytoplasm"/>
    <property type="evidence" value="ECO:0007669"/>
    <property type="project" value="UniProtKB-SubCell"/>
</dbReference>
<dbReference type="PANTHER" id="PTHR30602:SF12">
    <property type="entry name" value="AMINO-ACID ACETYLTRANSFERASE NAGS1, CHLOROPLASTIC-RELATED"/>
    <property type="match status" value="1"/>
</dbReference>
<keyword evidence="4 8" id="KW-0028">Amino-acid biosynthesis</keyword>
<comment type="similarity">
    <text evidence="2 8">Belongs to the acetyltransferase family. ArgA subfamily.</text>
</comment>
<dbReference type="PIRSF" id="PIRSF000423">
    <property type="entry name" value="ArgA"/>
    <property type="match status" value="1"/>
</dbReference>
<proteinExistence type="inferred from homology"/>
<evidence type="ECO:0000256" key="7">
    <source>
        <dbReference type="ARBA" id="ARBA00048372"/>
    </source>
</evidence>
<dbReference type="Gene3D" id="3.40.630.30">
    <property type="match status" value="1"/>
</dbReference>
<keyword evidence="3 8" id="KW-0055">Arginine biosynthesis</keyword>
<evidence type="ECO:0000256" key="8">
    <source>
        <dbReference type="HAMAP-Rule" id="MF_01105"/>
    </source>
</evidence>
<dbReference type="SUPFAM" id="SSF53633">
    <property type="entry name" value="Carbamate kinase-like"/>
    <property type="match status" value="1"/>
</dbReference>
<dbReference type="EC" id="2.3.1.1" evidence="8"/>
<dbReference type="GO" id="GO:0004042">
    <property type="term" value="F:L-glutamate N-acetyltransferase activity"/>
    <property type="evidence" value="ECO:0007669"/>
    <property type="project" value="UniProtKB-UniRule"/>
</dbReference>
<dbReference type="Pfam" id="PF00696">
    <property type="entry name" value="AA_kinase"/>
    <property type="match status" value="1"/>
</dbReference>
<dbReference type="UniPathway" id="UPA00068">
    <property type="reaction ID" value="UER00106"/>
</dbReference>
<evidence type="ECO:0000256" key="2">
    <source>
        <dbReference type="ARBA" id="ARBA00009145"/>
    </source>
</evidence>
<keyword evidence="8" id="KW-0963">Cytoplasm</keyword>
<dbReference type="InterPro" id="IPR016181">
    <property type="entry name" value="Acyl_CoA_acyltransferase"/>
</dbReference>
<dbReference type="AlphaFoldDB" id="A0A2A5CIP7"/>
<evidence type="ECO:0000256" key="4">
    <source>
        <dbReference type="ARBA" id="ARBA00022605"/>
    </source>
</evidence>
<gene>
    <name evidence="8" type="primary">argA</name>
    <name evidence="10" type="ORF">COA71_01960</name>
</gene>
<reference evidence="11" key="1">
    <citation type="submission" date="2017-08" db="EMBL/GenBank/DDBJ databases">
        <title>A dynamic microbial community with high functional redundancy inhabits the cold, oxic subseafloor aquifer.</title>
        <authorList>
            <person name="Tully B.J."/>
            <person name="Wheat C.G."/>
            <person name="Glazer B.T."/>
            <person name="Huber J.A."/>
        </authorList>
    </citation>
    <scope>NUCLEOTIDE SEQUENCE [LARGE SCALE GENOMIC DNA]</scope>
</reference>
<comment type="pathway">
    <text evidence="1 8">Amino-acid biosynthesis; L-arginine biosynthesis; N(2)-acetyl-L-ornithine from L-glutamate: step 1/4.</text>
</comment>
<protein>
    <recommendedName>
        <fullName evidence="8">Amino-acid acetyltransferase</fullName>
        <ecNumber evidence="8">2.3.1.1</ecNumber>
    </recommendedName>
    <alternativeName>
        <fullName evidence="8">N-acetylglutamate synthase</fullName>
        <shortName evidence="8">AGS</shortName>
        <shortName evidence="8">NAGS</shortName>
    </alternativeName>
</protein>
<comment type="subcellular location">
    <subcellularLocation>
        <location evidence="8">Cytoplasm</location>
    </subcellularLocation>
</comment>
<dbReference type="CDD" id="cd04237">
    <property type="entry name" value="AAK_NAGS-ABP"/>
    <property type="match status" value="1"/>
</dbReference>